<feature type="region of interest" description="Disordered" evidence="1">
    <location>
        <begin position="351"/>
        <end position="379"/>
    </location>
</feature>
<comment type="caution">
    <text evidence="2">The sequence shown here is derived from an EMBL/GenBank/DDBJ whole genome shotgun (WGS) entry which is preliminary data.</text>
</comment>
<evidence type="ECO:0000256" key="1">
    <source>
        <dbReference type="SAM" id="MobiDB-lite"/>
    </source>
</evidence>
<evidence type="ECO:0000313" key="3">
    <source>
        <dbReference type="Proteomes" id="UP001162164"/>
    </source>
</evidence>
<dbReference type="Pfam" id="PF07248">
    <property type="entry name" value="DUF1431"/>
    <property type="match status" value="1"/>
</dbReference>
<protein>
    <submittedName>
        <fullName evidence="2">Uncharacterized protein</fullName>
    </submittedName>
</protein>
<reference evidence="2" key="1">
    <citation type="journal article" date="2023" name="Insect Mol. Biol.">
        <title>Genome sequencing provides insights into the evolution of gene families encoding plant cell wall-degrading enzymes in longhorned beetles.</title>
        <authorList>
            <person name="Shin N.R."/>
            <person name="Okamura Y."/>
            <person name="Kirsch R."/>
            <person name="Pauchet Y."/>
        </authorList>
    </citation>
    <scope>NUCLEOTIDE SEQUENCE</scope>
    <source>
        <strain evidence="2">MMC_N1</strain>
    </source>
</reference>
<accession>A0ABQ9JQ50</accession>
<keyword evidence="3" id="KW-1185">Reference proteome</keyword>
<feature type="compositionally biased region" description="Basic and acidic residues" evidence="1">
    <location>
        <begin position="460"/>
        <end position="479"/>
    </location>
</feature>
<name>A0ABQ9JQ50_9CUCU</name>
<proteinExistence type="predicted"/>
<evidence type="ECO:0000313" key="2">
    <source>
        <dbReference type="EMBL" id="KAJ8980380.1"/>
    </source>
</evidence>
<organism evidence="2 3">
    <name type="scientific">Molorchus minor</name>
    <dbReference type="NCBI Taxonomy" id="1323400"/>
    <lineage>
        <taxon>Eukaryota</taxon>
        <taxon>Metazoa</taxon>
        <taxon>Ecdysozoa</taxon>
        <taxon>Arthropoda</taxon>
        <taxon>Hexapoda</taxon>
        <taxon>Insecta</taxon>
        <taxon>Pterygota</taxon>
        <taxon>Neoptera</taxon>
        <taxon>Endopterygota</taxon>
        <taxon>Coleoptera</taxon>
        <taxon>Polyphaga</taxon>
        <taxon>Cucujiformia</taxon>
        <taxon>Chrysomeloidea</taxon>
        <taxon>Cerambycidae</taxon>
        <taxon>Lamiinae</taxon>
        <taxon>Monochamini</taxon>
        <taxon>Molorchus</taxon>
    </lineage>
</organism>
<dbReference type="Proteomes" id="UP001162164">
    <property type="component" value="Unassembled WGS sequence"/>
</dbReference>
<dbReference type="EMBL" id="JAPWTJ010000263">
    <property type="protein sequence ID" value="KAJ8980380.1"/>
    <property type="molecule type" value="Genomic_DNA"/>
</dbReference>
<sequence length="488" mass="55706">MAPKNTKILREIVQTYNRFYSTKSDIPSTYKSQELSSPLQDAQEFRYDVSGSTKTPFVPQEVLTMREPEQNIGLFDTHYLQPATYPQYISHTNELKNDDVWRLHKVNENGRINIQYPSSRNSKPQQKSLLVTETVKMNLIGGTMNTVGSRNYSTQSCKNSLLTITRNYVKKPHEDKCEKKPKKCQSGPCPRVAIPRECPISGGSDCSHDYMDPKCKKKMAPYASYSEMCARELEDDPSECFQCPWSKCGGADAIKPPKRNYHTSARPHNMAMIPEYVRSNYPVLCEAMQSPTAQMPGRIQTEEERELSPRQETAEGKCQGWTEAYALWCVKENIIPQTSWLTLADFETNGRDVSRKPTMSTSRRSPAQERLGVRRRNSEERQTAAFRTLVRSVCPTFWGNFEYDLKKCPTGKSKCPANEKWRCPVIDKAINPKYKPSDPCCEISKKERIKGTKVKVTLELAKEHDKGQPPPCKEKEERQPTVSQGEKG</sequence>
<feature type="region of interest" description="Disordered" evidence="1">
    <location>
        <begin position="460"/>
        <end position="488"/>
    </location>
</feature>
<gene>
    <name evidence="2" type="ORF">NQ317_009374</name>
</gene>
<dbReference type="InterPro" id="IPR006611">
    <property type="entry name" value="DUF1431_DROsp"/>
</dbReference>